<dbReference type="STRING" id="3218.A0A2K1L7D7"/>
<dbReference type="EnsemblPlants" id="Pp3c1_8240V3.2">
    <property type="protein sequence ID" value="Pp3c1_8240V3.2"/>
    <property type="gene ID" value="Pp3c1_8240"/>
</dbReference>
<keyword evidence="3" id="KW-0378">Hydrolase</keyword>
<dbReference type="GO" id="GO:0047631">
    <property type="term" value="F:ADP-ribose diphosphatase activity"/>
    <property type="evidence" value="ECO:0000318"/>
    <property type="project" value="GO_Central"/>
</dbReference>
<dbReference type="Gramene" id="Pp3c1_8240V3.3">
    <property type="protein sequence ID" value="Pp3c1_8240V3.3"/>
    <property type="gene ID" value="Pp3c1_8240"/>
</dbReference>
<dbReference type="PRINTS" id="PR01356">
    <property type="entry name" value="GFGPROTEIN"/>
</dbReference>
<sequence length="283" mass="31539">MARSSSFPCQLDTLMNDQPVQTLISAEDKYGGLVIDVESLPTNTSVFVDSLNHSLAQWRTQGKKAVWLKLTIENSYLVDPAIKAGFIYHHAEPTHVMLVTWLSKEQSTVPANASHQVGIGAFILNDKQEILAVQERSGVFQGAGIWKMPTGSVNQGEDIFSGAIREVKEETGVDTEFVDVIGFRQSHAAAFGKSDIFFLCVLRPVTSEITVQDSELTAVKWMPIAEFKDQTYLKQRKLLKKMLEVCLATTTESGYKGFKIEDVQAGTGRRPQYFFYNADDCKE</sequence>
<dbReference type="PaxDb" id="3218-PP1S38_200V6.1"/>
<dbReference type="InterPro" id="IPR040618">
    <property type="entry name" value="Pre-Nudix"/>
</dbReference>
<accession>A0A2K1L7D7</accession>
<proteinExistence type="inferred from homology"/>
<evidence type="ECO:0000256" key="1">
    <source>
        <dbReference type="ARBA" id="ARBA00005582"/>
    </source>
</evidence>
<dbReference type="PROSITE" id="PS51462">
    <property type="entry name" value="NUDIX"/>
    <property type="match status" value="1"/>
</dbReference>
<gene>
    <name evidence="6" type="primary">LOC112280932</name>
    <name evidence="5" type="ORF">PHYPA_000379</name>
</gene>
<dbReference type="RefSeq" id="XP_024372667.1">
    <property type="nucleotide sequence ID" value="XM_024516899.2"/>
</dbReference>
<evidence type="ECO:0000313" key="7">
    <source>
        <dbReference type="Proteomes" id="UP000006727"/>
    </source>
</evidence>
<dbReference type="InterPro" id="IPR015797">
    <property type="entry name" value="NUDIX_hydrolase-like_dom_sf"/>
</dbReference>
<dbReference type="EnsemblPlants" id="Pp3c1_8240V3.3">
    <property type="protein sequence ID" value="Pp3c1_8240V3.3"/>
    <property type="gene ID" value="Pp3c1_8240"/>
</dbReference>
<dbReference type="EnsemblPlants" id="Pp3c1_8240V3.4">
    <property type="protein sequence ID" value="Pp3c1_8240V3.4"/>
    <property type="gene ID" value="Pp3c1_8240"/>
</dbReference>
<evidence type="ECO:0000256" key="3">
    <source>
        <dbReference type="ARBA" id="ARBA00022801"/>
    </source>
</evidence>
<dbReference type="GO" id="GO:0035529">
    <property type="term" value="F:NADH pyrophosphatase activity"/>
    <property type="evidence" value="ECO:0000318"/>
    <property type="project" value="GO_Central"/>
</dbReference>
<dbReference type="InterPro" id="IPR020084">
    <property type="entry name" value="NUDIX_hydrolase_CS"/>
</dbReference>
<dbReference type="SUPFAM" id="SSF55811">
    <property type="entry name" value="Nudix"/>
    <property type="match status" value="1"/>
</dbReference>
<dbReference type="EnsemblPlants" id="Pp3c1_8240V3.1">
    <property type="protein sequence ID" value="Pp3c1_8240V3.1"/>
    <property type="gene ID" value="Pp3c1_8240"/>
</dbReference>
<name>A0A2K1L7D7_PHYPA</name>
<evidence type="ECO:0000313" key="6">
    <source>
        <dbReference type="EnsemblPlants" id="Pp3c1_8240V3.1"/>
    </source>
</evidence>
<dbReference type="GO" id="GO:0051287">
    <property type="term" value="F:NAD binding"/>
    <property type="evidence" value="ECO:0000318"/>
    <property type="project" value="GO_Central"/>
</dbReference>
<dbReference type="EMBL" id="ABEU02000001">
    <property type="protein sequence ID" value="PNR61955.1"/>
    <property type="molecule type" value="Genomic_DNA"/>
</dbReference>
<reference evidence="5 7" key="1">
    <citation type="journal article" date="2008" name="Science">
        <title>The Physcomitrella genome reveals evolutionary insights into the conquest of land by plants.</title>
        <authorList>
            <person name="Rensing S."/>
            <person name="Lang D."/>
            <person name="Zimmer A."/>
            <person name="Terry A."/>
            <person name="Salamov A."/>
            <person name="Shapiro H."/>
            <person name="Nishiyama T."/>
            <person name="Perroud P.-F."/>
            <person name="Lindquist E."/>
            <person name="Kamisugi Y."/>
            <person name="Tanahashi T."/>
            <person name="Sakakibara K."/>
            <person name="Fujita T."/>
            <person name="Oishi K."/>
            <person name="Shin-I T."/>
            <person name="Kuroki Y."/>
            <person name="Toyoda A."/>
            <person name="Suzuki Y."/>
            <person name="Hashimoto A."/>
            <person name="Yamaguchi K."/>
            <person name="Sugano A."/>
            <person name="Kohara Y."/>
            <person name="Fujiyama A."/>
            <person name="Anterola A."/>
            <person name="Aoki S."/>
            <person name="Ashton N."/>
            <person name="Barbazuk W.B."/>
            <person name="Barker E."/>
            <person name="Bennetzen J."/>
            <person name="Bezanilla M."/>
            <person name="Blankenship R."/>
            <person name="Cho S.H."/>
            <person name="Dutcher S."/>
            <person name="Estelle M."/>
            <person name="Fawcett J.A."/>
            <person name="Gundlach H."/>
            <person name="Hanada K."/>
            <person name="Heyl A."/>
            <person name="Hicks K.A."/>
            <person name="Hugh J."/>
            <person name="Lohr M."/>
            <person name="Mayer K."/>
            <person name="Melkozernov A."/>
            <person name="Murata T."/>
            <person name="Nelson D."/>
            <person name="Pils B."/>
            <person name="Prigge M."/>
            <person name="Reiss B."/>
            <person name="Renner T."/>
            <person name="Rombauts S."/>
            <person name="Rushton P."/>
            <person name="Sanderfoot A."/>
            <person name="Schween G."/>
            <person name="Shiu S.-H."/>
            <person name="Stueber K."/>
            <person name="Theodoulou F.L."/>
            <person name="Tu H."/>
            <person name="Van de Peer Y."/>
            <person name="Verrier P.J."/>
            <person name="Waters E."/>
            <person name="Wood A."/>
            <person name="Yang L."/>
            <person name="Cove D."/>
            <person name="Cuming A."/>
            <person name="Hasebe M."/>
            <person name="Lucas S."/>
            <person name="Mishler D.B."/>
            <person name="Reski R."/>
            <person name="Grigoriev I."/>
            <person name="Quatrano R.S."/>
            <person name="Boore J.L."/>
        </authorList>
    </citation>
    <scope>NUCLEOTIDE SEQUENCE [LARGE SCALE GENOMIC DNA]</scope>
    <source>
        <strain evidence="6 7">cv. Gransden 2004</strain>
    </source>
</reference>
<dbReference type="RefSeq" id="XP_024372674.1">
    <property type="nucleotide sequence ID" value="XM_024516906.2"/>
</dbReference>
<organism evidence="5">
    <name type="scientific">Physcomitrium patens</name>
    <name type="common">Spreading-leaved earth moss</name>
    <name type="synonym">Physcomitrella patens</name>
    <dbReference type="NCBI Taxonomy" id="3218"/>
    <lineage>
        <taxon>Eukaryota</taxon>
        <taxon>Viridiplantae</taxon>
        <taxon>Streptophyta</taxon>
        <taxon>Embryophyta</taxon>
        <taxon>Bryophyta</taxon>
        <taxon>Bryophytina</taxon>
        <taxon>Bryopsida</taxon>
        <taxon>Funariidae</taxon>
        <taxon>Funariales</taxon>
        <taxon>Funariaceae</taxon>
        <taxon>Physcomitrium</taxon>
    </lineage>
</organism>
<dbReference type="PANTHER" id="PTHR13994:SF13">
    <property type="entry name" value="FI03680P"/>
    <property type="match status" value="1"/>
</dbReference>
<dbReference type="InterPro" id="IPR003293">
    <property type="entry name" value="Nudix_hydrolase6-like"/>
</dbReference>
<feature type="domain" description="Nudix hydrolase" evidence="4">
    <location>
        <begin position="114"/>
        <end position="244"/>
    </location>
</feature>
<evidence type="ECO:0000259" key="4">
    <source>
        <dbReference type="PROSITE" id="PS51462"/>
    </source>
</evidence>
<dbReference type="Pfam" id="PF00293">
    <property type="entry name" value="NUDIX"/>
    <property type="match status" value="1"/>
</dbReference>
<dbReference type="GeneID" id="112280932"/>
<dbReference type="CDD" id="cd04670">
    <property type="entry name" value="NUDIX_ASFGF2_Nudt6"/>
    <property type="match status" value="1"/>
</dbReference>
<dbReference type="FunFam" id="3.40.630.30:FF:000016">
    <property type="entry name" value="nudix hydrolase 2"/>
    <property type="match status" value="1"/>
</dbReference>
<dbReference type="Gene3D" id="3.90.79.10">
    <property type="entry name" value="Nucleoside Triphosphate Pyrophosphohydrolase"/>
    <property type="match status" value="1"/>
</dbReference>
<keyword evidence="2" id="KW-0479">Metal-binding</keyword>
<evidence type="ECO:0000313" key="5">
    <source>
        <dbReference type="EMBL" id="PNR61955.1"/>
    </source>
</evidence>
<reference evidence="5 7" key="2">
    <citation type="journal article" date="2018" name="Plant J.">
        <title>The Physcomitrella patens chromosome-scale assembly reveals moss genome structure and evolution.</title>
        <authorList>
            <person name="Lang D."/>
            <person name="Ullrich K.K."/>
            <person name="Murat F."/>
            <person name="Fuchs J."/>
            <person name="Jenkins J."/>
            <person name="Haas F.B."/>
            <person name="Piednoel M."/>
            <person name="Gundlach H."/>
            <person name="Van Bel M."/>
            <person name="Meyberg R."/>
            <person name="Vives C."/>
            <person name="Morata J."/>
            <person name="Symeonidi A."/>
            <person name="Hiss M."/>
            <person name="Muchero W."/>
            <person name="Kamisugi Y."/>
            <person name="Saleh O."/>
            <person name="Blanc G."/>
            <person name="Decker E.L."/>
            <person name="van Gessel N."/>
            <person name="Grimwood J."/>
            <person name="Hayes R.D."/>
            <person name="Graham S.W."/>
            <person name="Gunter L.E."/>
            <person name="McDaniel S.F."/>
            <person name="Hoernstein S.N.W."/>
            <person name="Larsson A."/>
            <person name="Li F.W."/>
            <person name="Perroud P.F."/>
            <person name="Phillips J."/>
            <person name="Ranjan P."/>
            <person name="Rokshar D.S."/>
            <person name="Rothfels C.J."/>
            <person name="Schneider L."/>
            <person name="Shu S."/>
            <person name="Stevenson D.W."/>
            <person name="Thummler F."/>
            <person name="Tillich M."/>
            <person name="Villarreal Aguilar J.C."/>
            <person name="Widiez T."/>
            <person name="Wong G.K."/>
            <person name="Wymore A."/>
            <person name="Zhang Y."/>
            <person name="Zimmer A.D."/>
            <person name="Quatrano R.S."/>
            <person name="Mayer K.F.X."/>
            <person name="Goodstein D."/>
            <person name="Casacuberta J.M."/>
            <person name="Vandepoele K."/>
            <person name="Reski R."/>
            <person name="Cuming A.C."/>
            <person name="Tuskan G.A."/>
            <person name="Maumus F."/>
            <person name="Salse J."/>
            <person name="Schmutz J."/>
            <person name="Rensing S.A."/>
        </authorList>
    </citation>
    <scope>NUCLEOTIDE SEQUENCE [LARGE SCALE GENOMIC DNA]</scope>
    <source>
        <strain evidence="6 7">cv. Gransden 2004</strain>
    </source>
</reference>
<keyword evidence="7" id="KW-1185">Reference proteome</keyword>
<dbReference type="GO" id="GO:0046872">
    <property type="term" value="F:metal ion binding"/>
    <property type="evidence" value="ECO:0007669"/>
    <property type="project" value="UniProtKB-KW"/>
</dbReference>
<protein>
    <recommendedName>
        <fullName evidence="4">Nudix hydrolase domain-containing protein</fullName>
    </recommendedName>
</protein>
<dbReference type="OrthoDB" id="447842at2759"/>
<dbReference type="OMA" id="NNNTAIW"/>
<dbReference type="AlphaFoldDB" id="A0A2K1L7D7"/>
<reference evidence="6" key="3">
    <citation type="submission" date="2020-12" db="UniProtKB">
        <authorList>
            <consortium name="EnsemblPlants"/>
        </authorList>
    </citation>
    <scope>IDENTIFICATION</scope>
</reference>
<dbReference type="Gene3D" id="3.40.630.30">
    <property type="match status" value="1"/>
</dbReference>
<comment type="similarity">
    <text evidence="1">Belongs to the Nudix hydrolase family.</text>
</comment>
<dbReference type="Gramene" id="Pp3c1_8240V3.1">
    <property type="protein sequence ID" value="Pp3c1_8240V3.1"/>
    <property type="gene ID" value="Pp3c1_8240"/>
</dbReference>
<dbReference type="PANTHER" id="PTHR13994">
    <property type="entry name" value="NUDIX HYDROLASE RELATED"/>
    <property type="match status" value="1"/>
</dbReference>
<dbReference type="FunFam" id="3.90.79.10:FF:000015">
    <property type="entry name" value="Nudix hydrolase 8"/>
    <property type="match status" value="1"/>
</dbReference>
<dbReference type="Gramene" id="Pp3c1_8240V3.2">
    <property type="protein sequence ID" value="Pp3c1_8240V3.2"/>
    <property type="gene ID" value="Pp3c1_8240"/>
</dbReference>
<dbReference type="Proteomes" id="UP000006727">
    <property type="component" value="Chromosome 1"/>
</dbReference>
<dbReference type="PROSITE" id="PS00893">
    <property type="entry name" value="NUDIX_BOX"/>
    <property type="match status" value="1"/>
</dbReference>
<evidence type="ECO:0000256" key="2">
    <source>
        <dbReference type="ARBA" id="ARBA00022723"/>
    </source>
</evidence>
<dbReference type="Pfam" id="PF18290">
    <property type="entry name" value="Nudix_hydro"/>
    <property type="match status" value="1"/>
</dbReference>
<dbReference type="Gramene" id="Pp3c1_8240V3.4">
    <property type="protein sequence ID" value="Pp3c1_8240V3.4"/>
    <property type="gene ID" value="Pp3c1_8240"/>
</dbReference>
<dbReference type="InterPro" id="IPR000086">
    <property type="entry name" value="NUDIX_hydrolase_dom"/>
</dbReference>